<dbReference type="OMA" id="DECRIWL"/>
<evidence type="ECO:0000259" key="5">
    <source>
        <dbReference type="PROSITE" id="PS51072"/>
    </source>
</evidence>
<dbReference type="InParanoid" id="B3RJQ2"/>
<accession>B3RJQ2</accession>
<comment type="subcellular location">
    <subcellularLocation>
        <location evidence="1">Endomembrane system</location>
    </subcellularLocation>
</comment>
<evidence type="ECO:0000256" key="3">
    <source>
        <dbReference type="ARBA" id="ARBA00022927"/>
    </source>
</evidence>
<dbReference type="Pfam" id="PF00928">
    <property type="entry name" value="Adap_comp_sub"/>
    <property type="match status" value="1"/>
</dbReference>
<dbReference type="Proteomes" id="UP000009022">
    <property type="component" value="Unassembled WGS sequence"/>
</dbReference>
<dbReference type="InterPro" id="IPR036168">
    <property type="entry name" value="AP2_Mu_C_sf"/>
</dbReference>
<dbReference type="HOGENOM" id="CLU_1745226_0_0_1"/>
<organism evidence="6 7">
    <name type="scientific">Trichoplax adhaerens</name>
    <name type="common">Trichoplax reptans</name>
    <dbReference type="NCBI Taxonomy" id="10228"/>
    <lineage>
        <taxon>Eukaryota</taxon>
        <taxon>Metazoa</taxon>
        <taxon>Placozoa</taxon>
        <taxon>Uniplacotomia</taxon>
        <taxon>Trichoplacea</taxon>
        <taxon>Trichoplacidae</taxon>
        <taxon>Trichoplax</taxon>
    </lineage>
</organism>
<dbReference type="EMBL" id="DS985241">
    <property type="protein sequence ID" value="EDV29333.1"/>
    <property type="molecule type" value="Genomic_DNA"/>
</dbReference>
<dbReference type="InterPro" id="IPR001392">
    <property type="entry name" value="Clathrin_mu"/>
</dbReference>
<dbReference type="KEGG" id="tad:TRIADDRAFT_3452"/>
<dbReference type="CTD" id="6748956"/>
<evidence type="ECO:0000256" key="4">
    <source>
        <dbReference type="ARBA" id="ARBA00023136"/>
    </source>
</evidence>
<dbReference type="GO" id="GO:0030131">
    <property type="term" value="C:clathrin adaptor complex"/>
    <property type="evidence" value="ECO:0007669"/>
    <property type="project" value="InterPro"/>
</dbReference>
<sequence>TTIFKFGATSYATLIEFMQTVQSTLFQMPEYRSVGITYQKEKMTIDVLDECRIWLSTDGNPFYSSTTVRITALAFVSGMTPCTIELNDKKAMKKLNELANLTSIRSNKSWIRLKNCQFHCCVDRKTYFKNAIIEFKPVDGSEFQLMRFEI</sequence>
<dbReference type="OrthoDB" id="10063141at2759"/>
<evidence type="ECO:0000313" key="7">
    <source>
        <dbReference type="Proteomes" id="UP000009022"/>
    </source>
</evidence>
<evidence type="ECO:0000256" key="1">
    <source>
        <dbReference type="ARBA" id="ARBA00004308"/>
    </source>
</evidence>
<name>B3RJQ2_TRIAD</name>
<gene>
    <name evidence="6" type="ORF">TRIADDRAFT_3452</name>
</gene>
<dbReference type="GO" id="GO:0006886">
    <property type="term" value="P:intracellular protein transport"/>
    <property type="evidence" value="ECO:0007669"/>
    <property type="project" value="InterPro"/>
</dbReference>
<dbReference type="Gene3D" id="2.60.40.1170">
    <property type="entry name" value="Mu homology domain, subdomain B"/>
    <property type="match status" value="1"/>
</dbReference>
<keyword evidence="3" id="KW-0653">Protein transport</keyword>
<dbReference type="InterPro" id="IPR028565">
    <property type="entry name" value="MHD"/>
</dbReference>
<dbReference type="PRINTS" id="PR00314">
    <property type="entry name" value="CLATHRINADPT"/>
</dbReference>
<dbReference type="GO" id="GO:0012505">
    <property type="term" value="C:endomembrane system"/>
    <property type="evidence" value="ECO:0007669"/>
    <property type="project" value="UniProtKB-SubCell"/>
</dbReference>
<reference evidence="6 7" key="1">
    <citation type="journal article" date="2008" name="Nature">
        <title>The Trichoplax genome and the nature of placozoans.</title>
        <authorList>
            <person name="Srivastava M."/>
            <person name="Begovic E."/>
            <person name="Chapman J."/>
            <person name="Putnam N.H."/>
            <person name="Hellsten U."/>
            <person name="Kawashima T."/>
            <person name="Kuo A."/>
            <person name="Mitros T."/>
            <person name="Salamov A."/>
            <person name="Carpenter M.L."/>
            <person name="Signorovitch A.Y."/>
            <person name="Moreno M.A."/>
            <person name="Kamm K."/>
            <person name="Grimwood J."/>
            <person name="Schmutz J."/>
            <person name="Shapiro H."/>
            <person name="Grigoriev I.V."/>
            <person name="Buss L.W."/>
            <person name="Schierwater B."/>
            <person name="Dellaporta S.L."/>
            <person name="Rokhsar D.S."/>
        </authorList>
    </citation>
    <scope>NUCLEOTIDE SEQUENCE [LARGE SCALE GENOMIC DNA]</scope>
    <source>
        <strain evidence="6 7">Grell-BS-1999</strain>
    </source>
</reference>
<dbReference type="GO" id="GO:0016192">
    <property type="term" value="P:vesicle-mediated transport"/>
    <property type="evidence" value="ECO:0007669"/>
    <property type="project" value="InterPro"/>
</dbReference>
<feature type="domain" description="MHD" evidence="5">
    <location>
        <begin position="40"/>
        <end position="150"/>
    </location>
</feature>
<dbReference type="AlphaFoldDB" id="B3RJQ2"/>
<dbReference type="InterPro" id="IPR050431">
    <property type="entry name" value="Adaptor_comp_med_subunit"/>
</dbReference>
<dbReference type="eggNOG" id="KOG2677">
    <property type="taxonomic scope" value="Eukaryota"/>
</dbReference>
<feature type="non-terminal residue" evidence="6">
    <location>
        <position position="1"/>
    </location>
</feature>
<dbReference type="PROSITE" id="PS51072">
    <property type="entry name" value="MHD"/>
    <property type="match status" value="1"/>
</dbReference>
<keyword evidence="2" id="KW-0813">Transport</keyword>
<keyword evidence="4" id="KW-0472">Membrane</keyword>
<dbReference type="STRING" id="10228.B3RJQ2"/>
<dbReference type="GeneID" id="6748956"/>
<protein>
    <recommendedName>
        <fullName evidence="5">MHD domain-containing protein</fullName>
    </recommendedName>
</protein>
<evidence type="ECO:0000313" key="6">
    <source>
        <dbReference type="EMBL" id="EDV29333.1"/>
    </source>
</evidence>
<dbReference type="RefSeq" id="XP_002108535.1">
    <property type="nucleotide sequence ID" value="XM_002108499.1"/>
</dbReference>
<dbReference type="PANTHER" id="PTHR10529">
    <property type="entry name" value="AP COMPLEX SUBUNIT MU"/>
    <property type="match status" value="1"/>
</dbReference>
<dbReference type="SUPFAM" id="SSF49447">
    <property type="entry name" value="Second domain of Mu2 adaptin subunit (ap50) of ap2 adaptor"/>
    <property type="match status" value="1"/>
</dbReference>
<feature type="non-terminal residue" evidence="6">
    <location>
        <position position="150"/>
    </location>
</feature>
<keyword evidence="7" id="KW-1185">Reference proteome</keyword>
<dbReference type="PhylomeDB" id="B3RJQ2"/>
<proteinExistence type="predicted"/>
<evidence type="ECO:0000256" key="2">
    <source>
        <dbReference type="ARBA" id="ARBA00022448"/>
    </source>
</evidence>